<feature type="transmembrane region" description="Helical" evidence="2">
    <location>
        <begin position="103"/>
        <end position="126"/>
    </location>
</feature>
<evidence type="ECO:0000259" key="4">
    <source>
        <dbReference type="Pfam" id="PF07786"/>
    </source>
</evidence>
<dbReference type="EMBL" id="CP011309">
    <property type="protein sequence ID" value="AKF26307.1"/>
    <property type="molecule type" value="Genomic_DNA"/>
</dbReference>
<feature type="transmembrane region" description="Helical" evidence="2">
    <location>
        <begin position="272"/>
        <end position="293"/>
    </location>
</feature>
<evidence type="ECO:0000256" key="1">
    <source>
        <dbReference type="SAM" id="MobiDB-lite"/>
    </source>
</evidence>
<organism evidence="5 6">
    <name type="scientific">[Brevibacterium] flavum</name>
    <dbReference type="NCBI Taxonomy" id="92706"/>
    <lineage>
        <taxon>Bacteria</taxon>
        <taxon>Bacillati</taxon>
        <taxon>Actinomycetota</taxon>
        <taxon>Actinomycetes</taxon>
        <taxon>Mycobacteriales</taxon>
        <taxon>Corynebacteriaceae</taxon>
        <taxon>Corynebacterium</taxon>
    </lineage>
</organism>
<evidence type="ECO:0008006" key="7">
    <source>
        <dbReference type="Google" id="ProtNLM"/>
    </source>
</evidence>
<keyword evidence="2" id="KW-0472">Membrane</keyword>
<dbReference type="Pfam" id="PF07786">
    <property type="entry name" value="HGSNAT_cat"/>
    <property type="match status" value="1"/>
</dbReference>
<evidence type="ECO:0000313" key="5">
    <source>
        <dbReference type="EMBL" id="AKF26307.1"/>
    </source>
</evidence>
<feature type="transmembrane region" description="Helical" evidence="2">
    <location>
        <begin position="71"/>
        <end position="91"/>
    </location>
</feature>
<sequence>MTSHLEEKQVRVLEGDLPVDVRPHSGWSEERSVWTGHGDEAQPIKFGTTAVGTYRAEEEYGAERQWSKGRIIGINVARGLALFGMFSVHTLDPWNEEAERVTVLWMMTAGNAAALFAVLAGVGIALSTGGSKGLRPERRINARVQLFVRALLILFIGLLSNLWLDPPVFNILPYYAVLFLLASLFLGVRKRTLCTWALLIMLAGPIAQYFVRSAEPYERILSPVPADLISNPADVLGTLLFTGTYPVTTWSAYMLVGLALGRMQLNRIQVQLGLFGFGAFAAVSGWLMSRMAVNFLGGYEGMLYSEVRITQEMVEAFLTEGPGEDLPTSSFWWLTVAGPHTNTFFSLLLSTGVAVSVLGATLLICRVFPRLLWPLAAAGSMTLTLYVCHMAFLHFYAIGDYSTDQELNLALAIQILGVLIISGLWSLLFRRGPLEWLVGELSKRIADPRRKSAETGGALKSGSRGMTGSGWWRHRAVSGRHRM</sequence>
<protein>
    <recommendedName>
        <fullName evidence="7">Heparan-alpha-glucosaminide N-acetyltransferase catalytic domain-containing protein</fullName>
    </recommendedName>
</protein>
<dbReference type="Proteomes" id="UP000034037">
    <property type="component" value="Chromosome"/>
</dbReference>
<dbReference type="PATRIC" id="fig|92706.3.peg.292"/>
<dbReference type="PANTHER" id="PTHR30590">
    <property type="entry name" value="INNER MEMBRANE PROTEIN"/>
    <property type="match status" value="1"/>
</dbReference>
<evidence type="ECO:0000259" key="3">
    <source>
        <dbReference type="Pfam" id="PF04235"/>
    </source>
</evidence>
<keyword evidence="2" id="KW-1133">Transmembrane helix</keyword>
<feature type="transmembrane region" description="Helical" evidence="2">
    <location>
        <begin position="344"/>
        <end position="364"/>
    </location>
</feature>
<name>A0A0F6WPG7_9CORY</name>
<feature type="domain" description="Heparan-alpha-glucosaminide N-acetyltransferase catalytic" evidence="4">
    <location>
        <begin position="70"/>
        <end position="271"/>
    </location>
</feature>
<dbReference type="PANTHER" id="PTHR30590:SF2">
    <property type="entry name" value="INNER MEMBRANE PROTEIN"/>
    <property type="match status" value="1"/>
</dbReference>
<dbReference type="InterPro" id="IPR012429">
    <property type="entry name" value="HGSNAT_cat"/>
</dbReference>
<proteinExistence type="predicted"/>
<dbReference type="Pfam" id="PF04235">
    <property type="entry name" value="DUF418"/>
    <property type="match status" value="1"/>
</dbReference>
<dbReference type="AlphaFoldDB" id="A0A0F6WPG7"/>
<feature type="transmembrane region" description="Helical" evidence="2">
    <location>
        <begin position="409"/>
        <end position="429"/>
    </location>
</feature>
<feature type="transmembrane region" description="Helical" evidence="2">
    <location>
        <begin position="371"/>
        <end position="397"/>
    </location>
</feature>
<reference evidence="5 6" key="1">
    <citation type="submission" date="2015-04" db="EMBL/GenBank/DDBJ databases">
        <title>Complete Genome Sequence of Brevibacterium flavum ATCC 15168.</title>
        <authorList>
            <person name="Ahn J."/>
            <person name="Park G."/>
            <person name="Jeon W."/>
            <person name="Jang Y."/>
            <person name="Jang M."/>
            <person name="Lee H."/>
            <person name="Lee H."/>
        </authorList>
    </citation>
    <scope>NUCLEOTIDE SEQUENCE [LARGE SCALE GENOMIC DNA]</scope>
    <source>
        <strain evidence="5 6">ATCC 15168</strain>
    </source>
</reference>
<dbReference type="RefSeq" id="WP_003863372.1">
    <property type="nucleotide sequence ID" value="NZ_CP011309.1"/>
</dbReference>
<evidence type="ECO:0000256" key="2">
    <source>
        <dbReference type="SAM" id="Phobius"/>
    </source>
</evidence>
<feature type="transmembrane region" description="Helical" evidence="2">
    <location>
        <begin position="235"/>
        <end position="260"/>
    </location>
</feature>
<feature type="region of interest" description="Disordered" evidence="1">
    <location>
        <begin position="452"/>
        <end position="471"/>
    </location>
</feature>
<dbReference type="InterPro" id="IPR007349">
    <property type="entry name" value="DUF418"/>
</dbReference>
<dbReference type="InterPro" id="IPR052529">
    <property type="entry name" value="Bact_Transport_Assoc"/>
</dbReference>
<keyword evidence="2" id="KW-0812">Transmembrane</keyword>
<gene>
    <name evidence="5" type="ORF">YH66_01430</name>
</gene>
<feature type="transmembrane region" description="Helical" evidence="2">
    <location>
        <begin position="170"/>
        <end position="188"/>
    </location>
</feature>
<feature type="domain" description="DUF418" evidence="3">
    <location>
        <begin position="331"/>
        <end position="438"/>
    </location>
</feature>
<evidence type="ECO:0000313" key="6">
    <source>
        <dbReference type="Proteomes" id="UP000034037"/>
    </source>
</evidence>
<accession>A0A0F6WPG7</accession>
<keyword evidence="6" id="KW-1185">Reference proteome</keyword>
<feature type="transmembrane region" description="Helical" evidence="2">
    <location>
        <begin position="193"/>
        <end position="211"/>
    </location>
</feature>
<dbReference type="HOGENOM" id="CLU_036065_1_1_11"/>
<feature type="transmembrane region" description="Helical" evidence="2">
    <location>
        <begin position="146"/>
        <end position="164"/>
    </location>
</feature>